<dbReference type="Proteomes" id="UP000054988">
    <property type="component" value="Unassembled WGS sequence"/>
</dbReference>
<gene>
    <name evidence="2" type="ORF">WG66_17891</name>
</gene>
<name>A0A0W0EZK3_MONRR</name>
<evidence type="ECO:0000256" key="1">
    <source>
        <dbReference type="SAM" id="MobiDB-lite"/>
    </source>
</evidence>
<sequence>MTKMKICLDLRHHLHRSEHGSKLAVNSLALPFIGAHPGLLRPPAQDTSSTSSDLCRLQDFGPRSSPSSTSSSPYGSRASSSAPTTARSKKKRSKSIAGDRSSRPPPPVIPLPDPSEPLPPNWLRSQSALLGHAGLVGGIKPATLSLCPRGSTPSNPIIVDDQDEKAAAHTPVPIREHPRPPRRIHYAAIDNMGLPAPSTKDIVDILLRQREVVPVLQDLLKIVSKGAVCVYCPSSHTSYSGAFSTDSSYLSKPTSSSQNHNDPSYPPPPKRRKLNDVPAGAVDWDVPYPFHLGEGPQKYQDSWAHERVKELVLQLVALIKTASRKAALRNYIKQQQPNGGQDVDQGQPKEQNRSEQHISARKELEHAAPKTHGHYKPATAFYGLDMSNIITGTDTTNSSTCAVTQPSPADPSNDTIDQVITTLLSAPADHSTQSNPGDLPVPETPQTSALYTSIDDPDGWLSLLQSFPMPQGYSQENYLFPDTSVSDLSGTTTLAIGDAPMDFGSWGCPDISRLESWEASHDIVRNPAAMDSDLTSLNDSVNSRFHDANAEMAASIAISTLLSSTPVTSDELSTSIPQVMPSGTPSLVASPMPSMSSIGDIPMAPPSPAGMDFNGGPDVAIRMSHDLDMMNAVSSPMALGGESGSSEKEKTQSSTSTSAHQTRQGGDVGDMNPSTQEGLRQTSNLAQMEYVAVKNVLPMLLSASAKVLTGTPTTLALAPTSSKAHSRPQSTQSTPSSRPSQPPKKSLERGELLKLAKERRKQLVEEIIKTRTQLWETTIEHGVLTHLSKYYNNAP</sequence>
<evidence type="ECO:0000313" key="3">
    <source>
        <dbReference type="Proteomes" id="UP000054988"/>
    </source>
</evidence>
<reference evidence="2 3" key="1">
    <citation type="submission" date="2015-12" db="EMBL/GenBank/DDBJ databases">
        <title>Draft genome sequence of Moniliophthora roreri, the causal agent of frosty pod rot of cacao.</title>
        <authorList>
            <person name="Aime M.C."/>
            <person name="Diaz-Valderrama J.R."/>
            <person name="Kijpornyongpan T."/>
            <person name="Phillips-Mora W."/>
        </authorList>
    </citation>
    <scope>NUCLEOTIDE SEQUENCE [LARGE SCALE GENOMIC DNA]</scope>
    <source>
        <strain evidence="2 3">MCA 2952</strain>
    </source>
</reference>
<feature type="compositionally biased region" description="Low complexity" evidence="1">
    <location>
        <begin position="717"/>
        <end position="739"/>
    </location>
</feature>
<comment type="caution">
    <text evidence="2">The sequence shown here is derived from an EMBL/GenBank/DDBJ whole genome shotgun (WGS) entry which is preliminary data.</text>
</comment>
<dbReference type="eggNOG" id="ENOG502SIN1">
    <property type="taxonomic scope" value="Eukaryota"/>
</dbReference>
<feature type="compositionally biased region" description="Polar residues" evidence="1">
    <location>
        <begin position="243"/>
        <end position="262"/>
    </location>
</feature>
<feature type="region of interest" description="Disordered" evidence="1">
    <location>
        <begin position="635"/>
        <end position="677"/>
    </location>
</feature>
<accession>A0A0W0EZK3</accession>
<dbReference type="AlphaFoldDB" id="A0A0W0EZK3"/>
<feature type="compositionally biased region" description="Basic and acidic residues" evidence="1">
    <location>
        <begin position="350"/>
        <end position="359"/>
    </location>
</feature>
<feature type="region of interest" description="Disordered" evidence="1">
    <location>
        <begin position="334"/>
        <end position="359"/>
    </location>
</feature>
<feature type="region of interest" description="Disordered" evidence="1">
    <location>
        <begin position="243"/>
        <end position="276"/>
    </location>
</feature>
<feature type="compositionally biased region" description="Low complexity" evidence="1">
    <location>
        <begin position="61"/>
        <end position="86"/>
    </location>
</feature>
<dbReference type="EMBL" id="LATX01002431">
    <property type="protein sequence ID" value="KTB29520.1"/>
    <property type="molecule type" value="Genomic_DNA"/>
</dbReference>
<feature type="region of interest" description="Disordered" evidence="1">
    <location>
        <begin position="41"/>
        <end position="123"/>
    </location>
</feature>
<protein>
    <submittedName>
        <fullName evidence="2">Uncharacterized protein</fullName>
    </submittedName>
</protein>
<feature type="region of interest" description="Disordered" evidence="1">
    <location>
        <begin position="717"/>
        <end position="750"/>
    </location>
</feature>
<proteinExistence type="predicted"/>
<feature type="compositionally biased region" description="Low complexity" evidence="1">
    <location>
        <begin position="652"/>
        <end position="664"/>
    </location>
</feature>
<feature type="compositionally biased region" description="Pro residues" evidence="1">
    <location>
        <begin position="103"/>
        <end position="120"/>
    </location>
</feature>
<evidence type="ECO:0000313" key="2">
    <source>
        <dbReference type="EMBL" id="KTB29520.1"/>
    </source>
</evidence>
<organism evidence="2 3">
    <name type="scientific">Moniliophthora roreri</name>
    <name type="common">Frosty pod rot fungus</name>
    <name type="synonym">Monilia roreri</name>
    <dbReference type="NCBI Taxonomy" id="221103"/>
    <lineage>
        <taxon>Eukaryota</taxon>
        <taxon>Fungi</taxon>
        <taxon>Dikarya</taxon>
        <taxon>Basidiomycota</taxon>
        <taxon>Agaricomycotina</taxon>
        <taxon>Agaricomycetes</taxon>
        <taxon>Agaricomycetidae</taxon>
        <taxon>Agaricales</taxon>
        <taxon>Marasmiineae</taxon>
        <taxon>Marasmiaceae</taxon>
        <taxon>Moniliophthora</taxon>
    </lineage>
</organism>